<evidence type="ECO:0000313" key="1">
    <source>
        <dbReference type="EMBL" id="AAY82815.1"/>
    </source>
</evidence>
<sequence length="159" mass="17236">MKLARTIRFDPSDLNVFPAAAEEGEWALVGTFCFADVTPDALNGKLRQAFSNGFLGVETFGFSTLISVVSARDGDVETLTEQVATAFVERLGAPDIEVARAAAVEEIGFMAELCAQHTAGTLLTIQRELGDNGISERFRSLSKPDSCAEQKIWTMVEED</sequence>
<dbReference type="AlphaFoldDB" id="Q4PJG2"/>
<dbReference type="InterPro" id="IPR045442">
    <property type="entry name" value="DUF6505"/>
</dbReference>
<keyword evidence="1" id="KW-0689">Ribosomal protein</keyword>
<proteinExistence type="predicted"/>
<protein>
    <submittedName>
        <fullName evidence="1">Predicted ribosomal protein l7/l12</fullName>
    </submittedName>
</protein>
<name>Q4PJG2_9BACT</name>
<organism evidence="1">
    <name type="scientific">uncultured bacterium MedeBAC46A06</name>
    <dbReference type="NCBI Taxonomy" id="332275"/>
    <lineage>
        <taxon>Bacteria</taxon>
        <taxon>environmental samples</taxon>
    </lineage>
</organism>
<dbReference type="GO" id="GO:0005840">
    <property type="term" value="C:ribosome"/>
    <property type="evidence" value="ECO:0007669"/>
    <property type="project" value="UniProtKB-KW"/>
</dbReference>
<keyword evidence="1" id="KW-0687">Ribonucleoprotein</keyword>
<dbReference type="Pfam" id="PF20115">
    <property type="entry name" value="DUF6505"/>
    <property type="match status" value="1"/>
</dbReference>
<accession>Q4PJG2</accession>
<dbReference type="EMBL" id="DQ088847">
    <property type="protein sequence ID" value="AAY82815.1"/>
    <property type="molecule type" value="Genomic_DNA"/>
</dbReference>
<reference evidence="1" key="1">
    <citation type="journal article" date="2005" name="PLoS Biol.">
        <title>New insights into metabolic properties of marine bacteria encoding proteorhodopsins.</title>
        <authorList>
            <person name="Sabehi G."/>
            <person name="Loy A."/>
            <person name="Jung K.H."/>
            <person name="Partha R."/>
            <person name="Spudich J.L."/>
            <person name="Isaacson T."/>
            <person name="Hirschberg J."/>
            <person name="Wagner M."/>
            <person name="Beja O."/>
        </authorList>
    </citation>
    <scope>NUCLEOTIDE SEQUENCE</scope>
</reference>